<reference evidence="11" key="1">
    <citation type="submission" date="2012-08" db="EMBL/GenBank/DDBJ databases">
        <title>The Genome Sequence of Wuchereria bancrofti.</title>
        <authorList>
            <person name="Nutman T.B."/>
            <person name="Fink D.L."/>
            <person name="Russ C."/>
            <person name="Young S."/>
            <person name="Zeng Q."/>
            <person name="Koehrsen M."/>
            <person name="Alvarado L."/>
            <person name="Berlin A."/>
            <person name="Chapman S.B."/>
            <person name="Chen Z."/>
            <person name="Freedman E."/>
            <person name="Gellesch M."/>
            <person name="Goldberg J."/>
            <person name="Griggs A."/>
            <person name="Gujja S."/>
            <person name="Heilman E.R."/>
            <person name="Heiman D."/>
            <person name="Hepburn T."/>
            <person name="Howarth C."/>
            <person name="Jen D."/>
            <person name="Larson L."/>
            <person name="Lewis B."/>
            <person name="Mehta T."/>
            <person name="Park D."/>
            <person name="Pearson M."/>
            <person name="Roberts A."/>
            <person name="Saif S."/>
            <person name="Shea T."/>
            <person name="Shenoy N."/>
            <person name="Sisk P."/>
            <person name="Stolte C."/>
            <person name="Sykes S."/>
            <person name="Walk T."/>
            <person name="White J."/>
            <person name="Yandava C."/>
            <person name="Haas B."/>
            <person name="Henn M.R."/>
            <person name="Nusbaum C."/>
            <person name="Birren B."/>
        </authorList>
    </citation>
    <scope>NUCLEOTIDE SEQUENCE [LARGE SCALE GENOMIC DNA]</scope>
    <source>
        <strain evidence="11">NA</strain>
    </source>
</reference>
<evidence type="ECO:0000256" key="2">
    <source>
        <dbReference type="ARBA" id="ARBA00022555"/>
    </source>
</evidence>
<dbReference type="GO" id="GO:0005524">
    <property type="term" value="F:ATP binding"/>
    <property type="evidence" value="ECO:0007669"/>
    <property type="project" value="UniProtKB-KW"/>
</dbReference>
<keyword evidence="4" id="KW-0547">Nucleotide-binding</keyword>
<comment type="caution">
    <text evidence="10">The sequence shown here is derived from an EMBL/GenBank/DDBJ whole genome shotgun (WGS) entry which is preliminary data.</text>
</comment>
<keyword evidence="8" id="KW-0030">Aminoacyl-tRNA synthetase</keyword>
<dbReference type="PROSITE" id="PS50860">
    <property type="entry name" value="AA_TRNA_LIGASE_II_ALA"/>
    <property type="match status" value="1"/>
</dbReference>
<keyword evidence="6" id="KW-0694">RNA-binding</keyword>
<protein>
    <recommendedName>
        <fullName evidence="9">Alanyl-transfer RNA synthetases family profile domain-containing protein</fullName>
    </recommendedName>
</protein>
<dbReference type="Proteomes" id="UP000004810">
    <property type="component" value="Unassembled WGS sequence"/>
</dbReference>
<evidence type="ECO:0000256" key="5">
    <source>
        <dbReference type="ARBA" id="ARBA00022840"/>
    </source>
</evidence>
<dbReference type="Pfam" id="PF01411">
    <property type="entry name" value="tRNA-synt_2c"/>
    <property type="match status" value="1"/>
</dbReference>
<dbReference type="GO" id="GO:0000049">
    <property type="term" value="F:tRNA binding"/>
    <property type="evidence" value="ECO:0007669"/>
    <property type="project" value="UniProtKB-KW"/>
</dbReference>
<comment type="similarity">
    <text evidence="1">Belongs to the class-II aminoacyl-tRNA synthetase family.</text>
</comment>
<dbReference type="GO" id="GO:0004813">
    <property type="term" value="F:alanine-tRNA ligase activity"/>
    <property type="evidence" value="ECO:0007669"/>
    <property type="project" value="InterPro"/>
</dbReference>
<dbReference type="PANTHER" id="PTHR11777">
    <property type="entry name" value="ALANYL-TRNA SYNTHETASE"/>
    <property type="match status" value="1"/>
</dbReference>
<evidence type="ECO:0000259" key="9">
    <source>
        <dbReference type="PROSITE" id="PS50860"/>
    </source>
</evidence>
<dbReference type="InterPro" id="IPR002318">
    <property type="entry name" value="Ala-tRNA-lgiase_IIc"/>
</dbReference>
<dbReference type="InterPro" id="IPR050058">
    <property type="entry name" value="Ala-tRNA_ligase"/>
</dbReference>
<evidence type="ECO:0000256" key="4">
    <source>
        <dbReference type="ARBA" id="ARBA00022741"/>
    </source>
</evidence>
<evidence type="ECO:0000313" key="11">
    <source>
        <dbReference type="Proteomes" id="UP000004810"/>
    </source>
</evidence>
<proteinExistence type="inferred from homology"/>
<evidence type="ECO:0000256" key="7">
    <source>
        <dbReference type="ARBA" id="ARBA00022917"/>
    </source>
</evidence>
<keyword evidence="3" id="KW-0436">Ligase</keyword>
<name>J9DX67_WUCBA</name>
<dbReference type="AlphaFoldDB" id="J9DX67"/>
<dbReference type="InterPro" id="IPR018165">
    <property type="entry name" value="Ala-tRNA-synth_IIc_core"/>
</dbReference>
<dbReference type="PRINTS" id="PR00980">
    <property type="entry name" value="TRNASYNTHALA"/>
</dbReference>
<feature type="non-terminal residue" evidence="10">
    <location>
        <position position="1"/>
    </location>
</feature>
<keyword evidence="5" id="KW-0067">ATP-binding</keyword>
<dbReference type="InterPro" id="IPR018162">
    <property type="entry name" value="Ala-tRNA-ligase_IIc_anticod-bd"/>
</dbReference>
<dbReference type="InterPro" id="IPR018164">
    <property type="entry name" value="Ala-tRNA-synth_IIc_N"/>
</dbReference>
<feature type="domain" description="Alanyl-transfer RNA synthetases family profile" evidence="9">
    <location>
        <begin position="1"/>
        <end position="197"/>
    </location>
</feature>
<evidence type="ECO:0000313" key="10">
    <source>
        <dbReference type="EMBL" id="EJW74308.1"/>
    </source>
</evidence>
<accession>J9DX67</accession>
<keyword evidence="7" id="KW-0648">Protein biosynthesis</keyword>
<sequence>DISGKISSLPTLYIDCGMGFERLVSIVQGLHSAYDTDLFLPLMRIIHKYSKVGGYGGQLGDVDTAYRIVADHLRAACIMISDGVEPGSRNRGYHLRRVLRRAALNFTLTLGAERGMLASLVPDFVNHITLLYNSVAACETVIAKTIMSEEQLFWRTYDKGCKLLEHDIASQQHVLSGIVVLFDFLDSFCLEKLFGWI</sequence>
<keyword evidence="2" id="KW-0820">tRNA-binding</keyword>
<dbReference type="SUPFAM" id="SSF101353">
    <property type="entry name" value="Putative anticodon-binding domain of alanyl-tRNA synthetase (AlaRS)"/>
    <property type="match status" value="1"/>
</dbReference>
<evidence type="ECO:0000256" key="1">
    <source>
        <dbReference type="ARBA" id="ARBA00008226"/>
    </source>
</evidence>
<dbReference type="EMBL" id="ADBV01012475">
    <property type="protein sequence ID" value="EJW74308.1"/>
    <property type="molecule type" value="Genomic_DNA"/>
</dbReference>
<evidence type="ECO:0000256" key="3">
    <source>
        <dbReference type="ARBA" id="ARBA00022598"/>
    </source>
</evidence>
<dbReference type="GO" id="GO:0005739">
    <property type="term" value="C:mitochondrion"/>
    <property type="evidence" value="ECO:0007669"/>
    <property type="project" value="TreeGrafter"/>
</dbReference>
<evidence type="ECO:0000256" key="8">
    <source>
        <dbReference type="ARBA" id="ARBA00023146"/>
    </source>
</evidence>
<dbReference type="PANTHER" id="PTHR11777:SF9">
    <property type="entry name" value="ALANINE--TRNA LIGASE, CYTOPLASMIC"/>
    <property type="match status" value="1"/>
</dbReference>
<dbReference type="GO" id="GO:0002161">
    <property type="term" value="F:aminoacyl-tRNA deacylase activity"/>
    <property type="evidence" value="ECO:0007669"/>
    <property type="project" value="TreeGrafter"/>
</dbReference>
<dbReference type="GO" id="GO:0006419">
    <property type="term" value="P:alanyl-tRNA aminoacylation"/>
    <property type="evidence" value="ECO:0007669"/>
    <property type="project" value="InterPro"/>
</dbReference>
<gene>
    <name evidence="10" type="ORF">WUBG_14788</name>
</gene>
<evidence type="ECO:0000256" key="6">
    <source>
        <dbReference type="ARBA" id="ARBA00022884"/>
    </source>
</evidence>
<organism evidence="10 11">
    <name type="scientific">Wuchereria bancrofti</name>
    <dbReference type="NCBI Taxonomy" id="6293"/>
    <lineage>
        <taxon>Eukaryota</taxon>
        <taxon>Metazoa</taxon>
        <taxon>Ecdysozoa</taxon>
        <taxon>Nematoda</taxon>
        <taxon>Chromadorea</taxon>
        <taxon>Rhabditida</taxon>
        <taxon>Spirurina</taxon>
        <taxon>Spiruromorpha</taxon>
        <taxon>Filarioidea</taxon>
        <taxon>Onchocercidae</taxon>
        <taxon>Wuchereria</taxon>
    </lineage>
</organism>